<dbReference type="PROSITE" id="PS50011">
    <property type="entry name" value="PROTEIN_KINASE_DOM"/>
    <property type="match status" value="1"/>
</dbReference>
<evidence type="ECO:0000313" key="5">
    <source>
        <dbReference type="EMBL" id="KAK9023883.1"/>
    </source>
</evidence>
<feature type="domain" description="Protein kinase" evidence="3">
    <location>
        <begin position="209"/>
        <end position="258"/>
    </location>
</feature>
<dbReference type="Pfam" id="PF00954">
    <property type="entry name" value="S_locus_glycop"/>
    <property type="match status" value="1"/>
</dbReference>
<dbReference type="PROSITE" id="PS50948">
    <property type="entry name" value="PAN"/>
    <property type="match status" value="1"/>
</dbReference>
<evidence type="ECO:0000259" key="3">
    <source>
        <dbReference type="PROSITE" id="PS50011"/>
    </source>
</evidence>
<keyword evidence="1" id="KW-0732">Signal</keyword>
<dbReference type="PANTHER" id="PTHR32444:SF198">
    <property type="entry name" value="BULB-TYPE LECTIN DOMAIN-CONTAINING PROTEIN"/>
    <property type="match status" value="1"/>
</dbReference>
<dbReference type="InterPro" id="IPR003609">
    <property type="entry name" value="Pan_app"/>
</dbReference>
<dbReference type="CDD" id="cd01098">
    <property type="entry name" value="PAN_AP_plant"/>
    <property type="match status" value="1"/>
</dbReference>
<protein>
    <submittedName>
        <fullName evidence="5">Uncharacterized protein</fullName>
    </submittedName>
</protein>
<dbReference type="Proteomes" id="UP001396334">
    <property type="component" value="Unassembled WGS sequence"/>
</dbReference>
<evidence type="ECO:0000256" key="1">
    <source>
        <dbReference type="ARBA" id="ARBA00022729"/>
    </source>
</evidence>
<comment type="caution">
    <text evidence="5">The sequence shown here is derived from an EMBL/GenBank/DDBJ whole genome shotgun (WGS) entry which is preliminary data.</text>
</comment>
<keyword evidence="2" id="KW-1015">Disulfide bond</keyword>
<evidence type="ECO:0000256" key="2">
    <source>
        <dbReference type="ARBA" id="ARBA00023157"/>
    </source>
</evidence>
<dbReference type="InterPro" id="IPR000858">
    <property type="entry name" value="S_locus_glycoprot_dom"/>
</dbReference>
<dbReference type="Gene3D" id="3.30.200.20">
    <property type="entry name" value="Phosphorylase Kinase, domain 1"/>
    <property type="match status" value="1"/>
</dbReference>
<feature type="domain" description="Apple" evidence="4">
    <location>
        <begin position="85"/>
        <end position="169"/>
    </location>
</feature>
<proteinExistence type="predicted"/>
<reference evidence="5 6" key="1">
    <citation type="journal article" date="2024" name="G3 (Bethesda)">
        <title>Genome assembly of Hibiscus sabdariffa L. provides insights into metabolisms of medicinal natural products.</title>
        <authorList>
            <person name="Kim T."/>
        </authorList>
    </citation>
    <scope>NUCLEOTIDE SEQUENCE [LARGE SCALE GENOMIC DNA]</scope>
    <source>
        <strain evidence="5">TK-2024</strain>
        <tissue evidence="5">Old leaves</tissue>
    </source>
</reference>
<dbReference type="InterPro" id="IPR011009">
    <property type="entry name" value="Kinase-like_dom_sf"/>
</dbReference>
<dbReference type="EMBL" id="JBBPBN010000015">
    <property type="protein sequence ID" value="KAK9023883.1"/>
    <property type="molecule type" value="Genomic_DNA"/>
</dbReference>
<evidence type="ECO:0000313" key="6">
    <source>
        <dbReference type="Proteomes" id="UP001396334"/>
    </source>
</evidence>
<gene>
    <name evidence="5" type="ORF">V6N11_004073</name>
</gene>
<name>A0ABR2SF56_9ROSI</name>
<organism evidence="5 6">
    <name type="scientific">Hibiscus sabdariffa</name>
    <name type="common">roselle</name>
    <dbReference type="NCBI Taxonomy" id="183260"/>
    <lineage>
        <taxon>Eukaryota</taxon>
        <taxon>Viridiplantae</taxon>
        <taxon>Streptophyta</taxon>
        <taxon>Embryophyta</taxon>
        <taxon>Tracheophyta</taxon>
        <taxon>Spermatophyta</taxon>
        <taxon>Magnoliopsida</taxon>
        <taxon>eudicotyledons</taxon>
        <taxon>Gunneridae</taxon>
        <taxon>Pentapetalae</taxon>
        <taxon>rosids</taxon>
        <taxon>malvids</taxon>
        <taxon>Malvales</taxon>
        <taxon>Malvaceae</taxon>
        <taxon>Malvoideae</taxon>
        <taxon>Hibiscus</taxon>
    </lineage>
</organism>
<evidence type="ECO:0000259" key="4">
    <source>
        <dbReference type="PROSITE" id="PS50948"/>
    </source>
</evidence>
<dbReference type="PANTHER" id="PTHR32444">
    <property type="entry name" value="BULB-TYPE LECTIN DOMAIN-CONTAINING PROTEIN"/>
    <property type="match status" value="1"/>
</dbReference>
<dbReference type="InterPro" id="IPR000719">
    <property type="entry name" value="Prot_kinase_dom"/>
</dbReference>
<accession>A0ABR2SF56</accession>
<dbReference type="SMART" id="SM00473">
    <property type="entry name" value="PAN_AP"/>
    <property type="match status" value="1"/>
</dbReference>
<dbReference type="SUPFAM" id="SSF56112">
    <property type="entry name" value="Protein kinase-like (PK-like)"/>
    <property type="match status" value="1"/>
</dbReference>
<dbReference type="Pfam" id="PF08276">
    <property type="entry name" value="PAN_2"/>
    <property type="match status" value="1"/>
</dbReference>
<keyword evidence="6" id="KW-1185">Reference proteome</keyword>
<sequence>MYYELDPQGRFAERYWDDGRGECVNGYPILQNDCDVYRKCGAFGVCDSTKRPICSCLKGFQPKSVEEWCRGNWNSGCVRTTHLQCQRDDNNGSEAGQNDGFLKMKMMKVPAFPDRSSIIYGGCGDRCMKNCSCVAYAYDAGIGCMFWGGDLTDLQKFPFRGVDLYIRLPSSEFGKLEGDKRKQQFEVNLQQQQLPLFKFEELSAATDNFHHTKKLGQGGFGPVYRGRLDDGKEIAVKRLSKASGARIGRINERSGGDF</sequence>